<dbReference type="InterPro" id="IPR050312">
    <property type="entry name" value="IolE/XylAMocC-like"/>
</dbReference>
<dbReference type="EMBL" id="CDMC01000021">
    <property type="protein sequence ID" value="CEL10837.1"/>
    <property type="molecule type" value="Genomic_DNA"/>
</dbReference>
<dbReference type="OrthoDB" id="4214675at2759"/>
<dbReference type="SUPFAM" id="SSF51658">
    <property type="entry name" value="Xylose isomerase-like"/>
    <property type="match status" value="1"/>
</dbReference>
<dbReference type="OMA" id="MKLSCQE"/>
<dbReference type="Gene3D" id="3.20.20.150">
    <property type="entry name" value="Divalent-metal-dependent TIM barrel enzymes"/>
    <property type="match status" value="1"/>
</dbReference>
<accession>A0A0U4ZMW7</accession>
<dbReference type="AlphaFoldDB" id="A0A0U4ZMW7"/>
<dbReference type="InterPro" id="IPR013022">
    <property type="entry name" value="Xyl_isomerase-like_TIM-brl"/>
</dbReference>
<feature type="domain" description="Xylose isomerase-like TIM barrel" evidence="1">
    <location>
        <begin position="19"/>
        <end position="235"/>
    </location>
</feature>
<dbReference type="PANTHER" id="PTHR12110">
    <property type="entry name" value="HYDROXYPYRUVATE ISOMERASE"/>
    <property type="match status" value="1"/>
</dbReference>
<dbReference type="STRING" id="454130.A0A0U4ZMW7"/>
<protein>
    <submittedName>
        <fullName evidence="2">Putative D-tagatose 3-epimerase</fullName>
    </submittedName>
</protein>
<reference evidence="3" key="1">
    <citation type="journal article" date="2016" name="Genome Announc.">
        <title>Draft genome sequences of fungus Aspergillus calidoustus.</title>
        <authorList>
            <person name="Horn F."/>
            <person name="Linde J."/>
            <person name="Mattern D.J."/>
            <person name="Walther G."/>
            <person name="Guthke R."/>
            <person name="Scherlach K."/>
            <person name="Martin K."/>
            <person name="Brakhage A.A."/>
            <person name="Petzke L."/>
            <person name="Valiante V."/>
        </authorList>
    </citation>
    <scope>NUCLEOTIDE SEQUENCE [LARGE SCALE GENOMIC DNA]</scope>
    <source>
        <strain evidence="3">SF006504</strain>
    </source>
</reference>
<evidence type="ECO:0000313" key="2">
    <source>
        <dbReference type="EMBL" id="CEL10837.1"/>
    </source>
</evidence>
<sequence>MHLSTHTWMRPEPLETTLKRISRLGYSSIELAGEPALYSVAEVRPLLAKYNIKCWGAVTTQYGSRDLIASDGQQRQDTIKYMKEVVALSAGLGGQIVTVVPSTVGKLVPTSTPENEWRWAVEGLREVAAFGKEKGVRIALEPLNRFETYFLNRTDQALALAREVGYDCGIAFDVFHLALEERDMYAAMRACGRHIANVHVADNNRLAPGDGSFDWAKIMSVLAETGYDGGVAVEFMPPIDRTAVGNFGQDQLEKEITDVTPGQLQFIIDHGSGLLSESYYTELMKRSAETMLPYMK</sequence>
<evidence type="ECO:0000313" key="3">
    <source>
        <dbReference type="Proteomes" id="UP000054771"/>
    </source>
</evidence>
<proteinExistence type="predicted"/>
<dbReference type="InterPro" id="IPR036237">
    <property type="entry name" value="Xyl_isomerase-like_sf"/>
</dbReference>
<gene>
    <name evidence="2" type="ORF">ASPCAL13946</name>
</gene>
<keyword evidence="3" id="KW-1185">Reference proteome</keyword>
<evidence type="ECO:0000259" key="1">
    <source>
        <dbReference type="Pfam" id="PF01261"/>
    </source>
</evidence>
<dbReference type="Proteomes" id="UP000054771">
    <property type="component" value="Unassembled WGS sequence"/>
</dbReference>
<organism evidence="2 3">
    <name type="scientific">Aspergillus calidoustus</name>
    <dbReference type="NCBI Taxonomy" id="454130"/>
    <lineage>
        <taxon>Eukaryota</taxon>
        <taxon>Fungi</taxon>
        <taxon>Dikarya</taxon>
        <taxon>Ascomycota</taxon>
        <taxon>Pezizomycotina</taxon>
        <taxon>Eurotiomycetes</taxon>
        <taxon>Eurotiomycetidae</taxon>
        <taxon>Eurotiales</taxon>
        <taxon>Aspergillaceae</taxon>
        <taxon>Aspergillus</taxon>
        <taxon>Aspergillus subgen. Nidulantes</taxon>
    </lineage>
</organism>
<dbReference type="Pfam" id="PF01261">
    <property type="entry name" value="AP_endonuc_2"/>
    <property type="match status" value="1"/>
</dbReference>
<name>A0A0U4ZMW7_ASPCI</name>